<gene>
    <name evidence="2" type="ORF">EVG20_g4057</name>
</gene>
<dbReference type="InterPro" id="IPR001155">
    <property type="entry name" value="OxRdtase_FMN_N"/>
</dbReference>
<dbReference type="PANTHER" id="PTHR22893">
    <property type="entry name" value="NADH OXIDOREDUCTASE-RELATED"/>
    <property type="match status" value="1"/>
</dbReference>
<dbReference type="InterPro" id="IPR013785">
    <property type="entry name" value="Aldolase_TIM"/>
</dbReference>
<evidence type="ECO:0000259" key="1">
    <source>
        <dbReference type="Pfam" id="PF00724"/>
    </source>
</evidence>
<dbReference type="Proteomes" id="UP000298327">
    <property type="component" value="Unassembled WGS sequence"/>
</dbReference>
<dbReference type="Pfam" id="PF00724">
    <property type="entry name" value="Oxidored_FMN"/>
    <property type="match status" value="1"/>
</dbReference>
<reference evidence="2 3" key="1">
    <citation type="submission" date="2019-02" db="EMBL/GenBank/DDBJ databases">
        <title>Genome sequencing of the rare red list fungi Dentipellis fragilis.</title>
        <authorList>
            <person name="Buettner E."/>
            <person name="Kellner H."/>
        </authorList>
    </citation>
    <scope>NUCLEOTIDE SEQUENCE [LARGE SCALE GENOMIC DNA]</scope>
    <source>
        <strain evidence="2 3">DSM 105465</strain>
    </source>
</reference>
<evidence type="ECO:0000313" key="3">
    <source>
        <dbReference type="Proteomes" id="UP000298327"/>
    </source>
</evidence>
<accession>A0A4Y9YZV8</accession>
<dbReference type="InterPro" id="IPR045247">
    <property type="entry name" value="Oye-like"/>
</dbReference>
<proteinExistence type="predicted"/>
<organism evidence="2 3">
    <name type="scientific">Dentipellis fragilis</name>
    <dbReference type="NCBI Taxonomy" id="205917"/>
    <lineage>
        <taxon>Eukaryota</taxon>
        <taxon>Fungi</taxon>
        <taxon>Dikarya</taxon>
        <taxon>Basidiomycota</taxon>
        <taxon>Agaricomycotina</taxon>
        <taxon>Agaricomycetes</taxon>
        <taxon>Russulales</taxon>
        <taxon>Hericiaceae</taxon>
        <taxon>Dentipellis</taxon>
    </lineage>
</organism>
<keyword evidence="3" id="KW-1185">Reference proteome</keyword>
<dbReference type="STRING" id="205917.A0A4Y9YZV8"/>
<dbReference type="GO" id="GO:0010181">
    <property type="term" value="F:FMN binding"/>
    <property type="evidence" value="ECO:0007669"/>
    <property type="project" value="InterPro"/>
</dbReference>
<protein>
    <recommendedName>
        <fullName evidence="1">NADH:flavin oxidoreductase/NADH oxidase N-terminal domain-containing protein</fullName>
    </recommendedName>
</protein>
<dbReference type="AlphaFoldDB" id="A0A4Y9YZV8"/>
<name>A0A4Y9YZV8_9AGAM</name>
<dbReference type="Gene3D" id="3.20.20.70">
    <property type="entry name" value="Aldolase class I"/>
    <property type="match status" value="1"/>
</dbReference>
<dbReference type="SUPFAM" id="SSF51395">
    <property type="entry name" value="FMN-linked oxidoreductases"/>
    <property type="match status" value="1"/>
</dbReference>
<sequence length="291" mass="32380">MNRSLHKRVVDAVHARGSYIVLQLWALGRAASPQILAAEGGYDCVAASAIPLSGSHNTPRALRIQEIQENVTMFATAARNAVYKAGFDGVEIHGANGYLLDGFLQDVTNVREDEYGGNIQNRCQFTLEVVGAVAAAVGQKRTAIRCSAFSSYLEMGMKDPYPTFTYLVTRLQDLYPDLMYLHFTEPHMDGTNDAFTAFTEDVGSANDFVRRIWVPRPFLSAGGYTRETALHVAQKYGDIIAFGRHFISNPDLVYRLKEDLPCSEYNRETFYTPESAQGYIDYASARPCKMV</sequence>
<dbReference type="EMBL" id="SEOQ01000199">
    <property type="protein sequence ID" value="TFY67121.1"/>
    <property type="molecule type" value="Genomic_DNA"/>
</dbReference>
<feature type="domain" description="NADH:flavin oxidoreductase/NADH oxidase N-terminal" evidence="1">
    <location>
        <begin position="6"/>
        <end position="261"/>
    </location>
</feature>
<dbReference type="GO" id="GO:0003959">
    <property type="term" value="F:NADPH dehydrogenase activity"/>
    <property type="evidence" value="ECO:0007669"/>
    <property type="project" value="TreeGrafter"/>
</dbReference>
<dbReference type="OrthoDB" id="276546at2759"/>
<dbReference type="PANTHER" id="PTHR22893:SF91">
    <property type="entry name" value="NADPH DEHYDROGENASE 2-RELATED"/>
    <property type="match status" value="1"/>
</dbReference>
<evidence type="ECO:0000313" key="2">
    <source>
        <dbReference type="EMBL" id="TFY67121.1"/>
    </source>
</evidence>
<comment type="caution">
    <text evidence="2">The sequence shown here is derived from an EMBL/GenBank/DDBJ whole genome shotgun (WGS) entry which is preliminary data.</text>
</comment>